<gene>
    <name evidence="4" type="ORF">E4U92_30245</name>
    <name evidence="3" type="ORF">HF200_23965</name>
</gene>
<dbReference type="EMBL" id="JAAXMD010000269">
    <property type="protein sequence ID" value="NKQ27388.1"/>
    <property type="molecule type" value="Genomic_DNA"/>
</dbReference>
<dbReference type="RefSeq" id="WP_137303625.1">
    <property type="nucleotide sequence ID" value="NZ_BMVD01000026.1"/>
</dbReference>
<name>A0A4U5WU75_STRGB</name>
<dbReference type="PANTHER" id="PTHR34599:SF2">
    <property type="entry name" value="TRAF-TYPE DOMAIN-CONTAINING PROTEIN"/>
    <property type="match status" value="1"/>
</dbReference>
<dbReference type="Proteomes" id="UP000744032">
    <property type="component" value="Unassembled WGS sequence"/>
</dbReference>
<dbReference type="SMR" id="A0A4U5WU75"/>
<dbReference type="Pfam" id="PF21167">
    <property type="entry name" value="DUF6851"/>
    <property type="match status" value="1"/>
</dbReference>
<dbReference type="InterPro" id="IPR016119">
    <property type="entry name" value="Br/Cl_peroxidase_C"/>
</dbReference>
<feature type="domain" description="Vanadium-dependent haloperoxidase NapH1-like second helical-bundle" evidence="2">
    <location>
        <begin position="308"/>
        <end position="483"/>
    </location>
</feature>
<reference evidence="3 6" key="2">
    <citation type="submission" date="2020-04" db="EMBL/GenBank/DDBJ databases">
        <title>Genome sequence of Streptomyces galbus strain I339.</title>
        <authorList>
            <person name="Silva E.A.N."/>
            <person name="Merces M."/>
            <person name="Castelo Branco A.P.O.T."/>
            <person name="Vasconcelos P.C."/>
            <person name="Costa N.P."/>
            <person name="Marinho G.C.S."/>
            <person name="Oliveira C.J.B."/>
            <person name="Araujo D."/>
            <person name="Rodrigues Junior V.S."/>
            <person name="Almeida R."/>
            <person name="Silva Filho U.R."/>
            <person name="Andrade A.S.A."/>
            <person name="Cibulski S.P."/>
        </authorList>
    </citation>
    <scope>NUCLEOTIDE SEQUENCE [LARGE SCALE GENOMIC DNA]</scope>
    <source>
        <strain evidence="3 6">I339</strain>
    </source>
</reference>
<dbReference type="Pfam" id="PF22778">
    <property type="entry name" value="VCPO_2nd"/>
    <property type="match status" value="1"/>
</dbReference>
<organism evidence="4 5">
    <name type="scientific">Streptomyces galbus</name>
    <dbReference type="NCBI Taxonomy" id="33898"/>
    <lineage>
        <taxon>Bacteria</taxon>
        <taxon>Bacillati</taxon>
        <taxon>Actinomycetota</taxon>
        <taxon>Actinomycetes</taxon>
        <taxon>Kitasatosporales</taxon>
        <taxon>Streptomycetaceae</taxon>
        <taxon>Streptomyces</taxon>
    </lineage>
</organism>
<dbReference type="AlphaFoldDB" id="A0A4U5WU75"/>
<comment type="caution">
    <text evidence="4">The sequence shown here is derived from an EMBL/GenBank/DDBJ whole genome shotgun (WGS) entry which is preliminary data.</text>
</comment>
<reference evidence="4 5" key="1">
    <citation type="submission" date="2019-04" db="EMBL/GenBank/DDBJ databases">
        <title>Streptomyces lasaliensis sp.nov., an Actinomycete isolated from soil which produces the polyether antibiotic lasalocid.</title>
        <authorList>
            <person name="Erwin G."/>
            <person name="Haber C."/>
        </authorList>
    </citation>
    <scope>NUCLEOTIDE SEQUENCE [LARGE SCALE GENOMIC DNA]</scope>
    <source>
        <strain evidence="4 5">DSM 40089</strain>
    </source>
</reference>
<evidence type="ECO:0000313" key="6">
    <source>
        <dbReference type="Proteomes" id="UP000744032"/>
    </source>
</evidence>
<evidence type="ECO:0000313" key="3">
    <source>
        <dbReference type="EMBL" id="NKQ27388.1"/>
    </source>
</evidence>
<evidence type="ECO:0008006" key="7">
    <source>
        <dbReference type="Google" id="ProtNLM"/>
    </source>
</evidence>
<dbReference type="PANTHER" id="PTHR34599">
    <property type="entry name" value="PEROXIDASE-RELATED"/>
    <property type="match status" value="1"/>
</dbReference>
<dbReference type="GO" id="GO:0004601">
    <property type="term" value="F:peroxidase activity"/>
    <property type="evidence" value="ECO:0007669"/>
    <property type="project" value="InterPro"/>
</dbReference>
<evidence type="ECO:0000313" key="4">
    <source>
        <dbReference type="EMBL" id="TKT05959.1"/>
    </source>
</evidence>
<dbReference type="InterPro" id="IPR036938">
    <property type="entry name" value="PAP2/HPO_sf"/>
</dbReference>
<dbReference type="InterPro" id="IPR055161">
    <property type="entry name" value="NapH1-like_2nd"/>
</dbReference>
<evidence type="ECO:0000259" key="1">
    <source>
        <dbReference type="Pfam" id="PF21167"/>
    </source>
</evidence>
<feature type="domain" description="DUF6851" evidence="1">
    <location>
        <begin position="58"/>
        <end position="197"/>
    </location>
</feature>
<dbReference type="SUPFAM" id="SSF48317">
    <property type="entry name" value="Acid phosphatase/Vanadium-dependent haloperoxidase"/>
    <property type="match status" value="1"/>
</dbReference>
<dbReference type="InterPro" id="IPR049283">
    <property type="entry name" value="DUF6851"/>
</dbReference>
<dbReference type="InterPro" id="IPR052559">
    <property type="entry name" value="V-haloperoxidase"/>
</dbReference>
<dbReference type="EMBL" id="SZPR01000029">
    <property type="protein sequence ID" value="TKT05959.1"/>
    <property type="molecule type" value="Genomic_DNA"/>
</dbReference>
<sequence length="484" mass="52760">MTTSGHSAVAPAAPKIEFDFDNGNFIRDLITTNGGGGFPPAEAIAPGDTSIYTWITFLFQVSWFDALAPYHPTAVGVYSRIDRRPAEESATNRNKNIAGLHASYQVVKVAFAERAPVMRMAMQAIGLNPDDESEDPTTPVGIGNIAGKAVVAARLHDGMNHLGDKGRTYNGRPYADYTGYTPVNTAYELRDPSRWQPALGPHQRRVGGGPGDKGVFTVQQFATPQLRLVQPVTFTDPADLELAAPDHLDHTDAEAYKRAADEVLQASAQLTDEQKVKAEFFEHSPVSLTWAPRAAALAHELDLDGWAQLFITTSLARFDNLIAVWHHKHGYDAVRPFSAIRHVYGSTPVTAWGGPGKGTVTDIPADEWSSYLPAGNHPEYPSAFTTLCSAQAQAARRYLGDDVLDWTHAFPAGSAQTEPGLVPAGDLKLSWETWTDFVDDCAHSRVWAGVAFRETAERSIPFGAQFGDRAHEFIQRHINGDVES</sequence>
<evidence type="ECO:0000313" key="5">
    <source>
        <dbReference type="Proteomes" id="UP000308632"/>
    </source>
</evidence>
<dbReference type="Proteomes" id="UP000308632">
    <property type="component" value="Unassembled WGS sequence"/>
</dbReference>
<evidence type="ECO:0000259" key="2">
    <source>
        <dbReference type="Pfam" id="PF22778"/>
    </source>
</evidence>
<keyword evidence="6" id="KW-1185">Reference proteome</keyword>
<accession>A0A4U5WU75</accession>
<proteinExistence type="predicted"/>
<dbReference type="Gene3D" id="1.10.606.10">
    <property type="entry name" value="Vanadium-containing Chloroperoxidase, domain 2"/>
    <property type="match status" value="1"/>
</dbReference>
<protein>
    <recommendedName>
        <fullName evidence="7">Vanadium-dependent haloperoxidase</fullName>
    </recommendedName>
</protein>